<gene>
    <name evidence="2" type="ORF">SAMN05660918_1761</name>
</gene>
<dbReference type="EMBL" id="FNYA01000003">
    <property type="protein sequence ID" value="SEI83435.1"/>
    <property type="molecule type" value="Genomic_DNA"/>
</dbReference>
<dbReference type="PROSITE" id="PS51257">
    <property type="entry name" value="PROKAR_LIPOPROTEIN"/>
    <property type="match status" value="1"/>
</dbReference>
<keyword evidence="1" id="KW-0732">Signal</keyword>
<keyword evidence="3" id="KW-1185">Reference proteome</keyword>
<dbReference type="RefSeq" id="WP_091311685.1">
    <property type="nucleotide sequence ID" value="NZ_CBCSJU010000007.1"/>
</dbReference>
<protein>
    <recommendedName>
        <fullName evidence="4">Lipoprotein</fullName>
    </recommendedName>
</protein>
<dbReference type="STRING" id="402734.SAMN05660918_1761"/>
<proteinExistence type="predicted"/>
<dbReference type="OrthoDB" id="795331at2"/>
<reference evidence="3" key="1">
    <citation type="submission" date="2016-10" db="EMBL/GenBank/DDBJ databases">
        <authorList>
            <person name="Varghese N."/>
            <person name="Submissions S."/>
        </authorList>
    </citation>
    <scope>NUCLEOTIDE SEQUENCE [LARGE SCALE GENOMIC DNA]</scope>
    <source>
        <strain evidence="3">DSM 17934</strain>
    </source>
</reference>
<feature type="chain" id="PRO_5011628234" description="Lipoprotein" evidence="1">
    <location>
        <begin position="23"/>
        <end position="187"/>
    </location>
</feature>
<dbReference type="Proteomes" id="UP000199702">
    <property type="component" value="Unassembled WGS sequence"/>
</dbReference>
<organism evidence="2 3">
    <name type="scientific">Flavobacterium terrigena</name>
    <dbReference type="NCBI Taxonomy" id="402734"/>
    <lineage>
        <taxon>Bacteria</taxon>
        <taxon>Pseudomonadati</taxon>
        <taxon>Bacteroidota</taxon>
        <taxon>Flavobacteriia</taxon>
        <taxon>Flavobacteriales</taxon>
        <taxon>Flavobacteriaceae</taxon>
        <taxon>Flavobacterium</taxon>
    </lineage>
</organism>
<evidence type="ECO:0000313" key="2">
    <source>
        <dbReference type="EMBL" id="SEI83435.1"/>
    </source>
</evidence>
<name>A0A1H6U4Y9_9FLAO</name>
<accession>A0A1H6U4Y9</accession>
<sequence>MNKVIKIALFSLVLAIVSCSSGDTVEASDDTNPTTPTVAMTTEIDGVDYDTPPQIGGNLAENSGGASFGGSDYYLLKGYKNLNTSKSAFKVGNKIFNIYLAIPKNDLSVGTHSFSSTFTTGDYYADLDISGVIPAENVNTISGSINVLSYDASTRLLKGTFVFTTDDGVNLVDPSHFIVGSFEYKLP</sequence>
<evidence type="ECO:0008006" key="4">
    <source>
        <dbReference type="Google" id="ProtNLM"/>
    </source>
</evidence>
<evidence type="ECO:0000256" key="1">
    <source>
        <dbReference type="SAM" id="SignalP"/>
    </source>
</evidence>
<dbReference type="AlphaFoldDB" id="A0A1H6U4Y9"/>
<feature type="signal peptide" evidence="1">
    <location>
        <begin position="1"/>
        <end position="22"/>
    </location>
</feature>
<evidence type="ECO:0000313" key="3">
    <source>
        <dbReference type="Proteomes" id="UP000199702"/>
    </source>
</evidence>